<comment type="caution">
    <text evidence="1">The sequence shown here is derived from an EMBL/GenBank/DDBJ whole genome shotgun (WGS) entry which is preliminary data.</text>
</comment>
<proteinExistence type="predicted"/>
<dbReference type="EMBL" id="CM056809">
    <property type="protein sequence ID" value="KAJ8647721.1"/>
    <property type="molecule type" value="Genomic_DNA"/>
</dbReference>
<reference evidence="1 2" key="1">
    <citation type="journal article" date="2022" name="Hortic Res">
        <title>A haplotype resolved chromosomal level avocado genome allows analysis of novel avocado genes.</title>
        <authorList>
            <person name="Nath O."/>
            <person name="Fletcher S.J."/>
            <person name="Hayward A."/>
            <person name="Shaw L.M."/>
            <person name="Masouleh A.K."/>
            <person name="Furtado A."/>
            <person name="Henry R.J."/>
            <person name="Mitter N."/>
        </authorList>
    </citation>
    <scope>NUCLEOTIDE SEQUENCE [LARGE SCALE GENOMIC DNA]</scope>
    <source>
        <strain evidence="2">cv. Hass</strain>
    </source>
</reference>
<gene>
    <name evidence="1" type="ORF">MRB53_000744</name>
</gene>
<organism evidence="1 2">
    <name type="scientific">Persea americana</name>
    <name type="common">Avocado</name>
    <dbReference type="NCBI Taxonomy" id="3435"/>
    <lineage>
        <taxon>Eukaryota</taxon>
        <taxon>Viridiplantae</taxon>
        <taxon>Streptophyta</taxon>
        <taxon>Embryophyta</taxon>
        <taxon>Tracheophyta</taxon>
        <taxon>Spermatophyta</taxon>
        <taxon>Magnoliopsida</taxon>
        <taxon>Magnoliidae</taxon>
        <taxon>Laurales</taxon>
        <taxon>Lauraceae</taxon>
        <taxon>Persea</taxon>
    </lineage>
</organism>
<accession>A0ACC2MQL9</accession>
<evidence type="ECO:0000313" key="1">
    <source>
        <dbReference type="EMBL" id="KAJ8647721.1"/>
    </source>
</evidence>
<protein>
    <submittedName>
        <fullName evidence="1">Uncharacterized protein</fullName>
    </submittedName>
</protein>
<dbReference type="Proteomes" id="UP001234297">
    <property type="component" value="Chromosome 1"/>
</dbReference>
<name>A0ACC2MQL9_PERAE</name>
<keyword evidence="2" id="KW-1185">Reference proteome</keyword>
<sequence length="447" mass="50046">MRSYSLLKTLVCPPNYRRFSSSLRKMSSEKNKGRNSKGGRRGSPSPRESYRLRAPNSHWVAVYPKDGPSSTVCVHPNKYSPTGDPSHGQMSQESAVDNKTHSQKHVPPCIEKNERETECKSPKDAIRLKSSEYSPICKGDMSQENSLADACGSNDCFISPMGGSQHEEDIHDNVTSVATLQPSEYSHHIFDICPEKKGVKLAPSFLVKNRELRKEHASGQDFLELRPGMILMKKYIRHSDQVEIIKTCRELGIGSGGFYEPGYSDGAKLHLWMMCLGKNWDPEGRKYEERRSKDNVKPPVITETFHKLVERAIQDAHAFIKKHSNVSSVEAVLPNMTPDVCIVNFYTDTGKLGLHKDQDESPESLHRGLPVVSFSLGDSAEFLYGDVRDADKANKVTLDSGDVLIFGGKSRHIYHGVPSICSKTAPKLLVNETNLRPGRLNLTFRQY</sequence>
<evidence type="ECO:0000313" key="2">
    <source>
        <dbReference type="Proteomes" id="UP001234297"/>
    </source>
</evidence>